<proteinExistence type="predicted"/>
<accession>A0AAD8YK44</accession>
<dbReference type="Pfam" id="PF13679">
    <property type="entry name" value="Methyltransf_32"/>
    <property type="match status" value="1"/>
</dbReference>
<dbReference type="CDD" id="cd02440">
    <property type="entry name" value="AdoMet_MTases"/>
    <property type="match status" value="1"/>
</dbReference>
<feature type="region of interest" description="Disordered" evidence="1">
    <location>
        <begin position="20"/>
        <end position="42"/>
    </location>
</feature>
<gene>
    <name evidence="3" type="ORF">QTG54_003177</name>
</gene>
<feature type="domain" description="Methyltransferase" evidence="2">
    <location>
        <begin position="101"/>
        <end position="238"/>
    </location>
</feature>
<organism evidence="3 4">
    <name type="scientific">Skeletonema marinoi</name>
    <dbReference type="NCBI Taxonomy" id="267567"/>
    <lineage>
        <taxon>Eukaryota</taxon>
        <taxon>Sar</taxon>
        <taxon>Stramenopiles</taxon>
        <taxon>Ochrophyta</taxon>
        <taxon>Bacillariophyta</taxon>
        <taxon>Coscinodiscophyceae</taxon>
        <taxon>Thalassiosirophycidae</taxon>
        <taxon>Thalassiosirales</taxon>
        <taxon>Skeletonemataceae</taxon>
        <taxon>Skeletonema</taxon>
        <taxon>Skeletonema marinoi-dohrnii complex</taxon>
    </lineage>
</organism>
<dbReference type="Proteomes" id="UP001224775">
    <property type="component" value="Unassembled WGS sequence"/>
</dbReference>
<dbReference type="EC" id="2.1.1.-" evidence="3"/>
<dbReference type="InterPro" id="IPR029063">
    <property type="entry name" value="SAM-dependent_MTases_sf"/>
</dbReference>
<dbReference type="PANTHER" id="PTHR13369:SF0">
    <property type="entry name" value="GLUTATHIONE S-TRANSFERASE C-TERMINAL DOMAIN-CONTAINING PROTEIN"/>
    <property type="match status" value="1"/>
</dbReference>
<dbReference type="InterPro" id="IPR025714">
    <property type="entry name" value="Methyltranfer_dom"/>
</dbReference>
<dbReference type="GO" id="GO:0008168">
    <property type="term" value="F:methyltransferase activity"/>
    <property type="evidence" value="ECO:0007669"/>
    <property type="project" value="UniProtKB-KW"/>
</dbReference>
<keyword evidence="4" id="KW-1185">Reference proteome</keyword>
<dbReference type="AlphaFoldDB" id="A0AAD8YK44"/>
<comment type="caution">
    <text evidence="3">The sequence shown here is derived from an EMBL/GenBank/DDBJ whole genome shotgun (WGS) entry which is preliminary data.</text>
</comment>
<dbReference type="EMBL" id="JATAAI010000004">
    <property type="protein sequence ID" value="KAK1746570.1"/>
    <property type="molecule type" value="Genomic_DNA"/>
</dbReference>
<dbReference type="GO" id="GO:0005737">
    <property type="term" value="C:cytoplasm"/>
    <property type="evidence" value="ECO:0007669"/>
    <property type="project" value="TreeGrafter"/>
</dbReference>
<keyword evidence="3" id="KW-0808">Transferase</keyword>
<sequence>MLHSLVFFFVVATYQQQRSSLHETSNGAEEQSRWQRRTEKRRQRTEELLNSIELQSEKLNNLKIPTLSIPQSSAIDWDEIDPELDPIRGGKLRQGSQRGLRKRAQVEAFHFVVSAILNAQSPSGVTIIDAGCGAGNLGVSLAGLSYSSGINIKVLAVDVNEHALARLSNRVEAILSPEKLETFCADLANYDLILSKIPPNHSVIVVSLHACGAASDMAMNLAIRCNAPFILCPCCTAKSLTKRSPSNTEKRTTFDLSASFQRSGASADIEYPRSKWLMGKLHDTGVVDMATEDKYTLLAKVADIGIGPQTLSQQRQQQARAKKIVELDRLLAASEGHGYDVRLMRIRDHDPLVYSKGDLLIGGKDVAETLVNLPEEGEEIQ</sequence>
<reference evidence="3" key="1">
    <citation type="submission" date="2023-06" db="EMBL/GenBank/DDBJ databases">
        <title>Survivors Of The Sea: Transcriptome response of Skeletonema marinoi to long-term dormancy.</title>
        <authorList>
            <person name="Pinder M.I.M."/>
            <person name="Kourtchenko O."/>
            <person name="Robertson E.K."/>
            <person name="Larsson T."/>
            <person name="Maumus F."/>
            <person name="Osuna-Cruz C.M."/>
            <person name="Vancaester E."/>
            <person name="Stenow R."/>
            <person name="Vandepoele K."/>
            <person name="Ploug H."/>
            <person name="Bruchert V."/>
            <person name="Godhe A."/>
            <person name="Topel M."/>
        </authorList>
    </citation>
    <scope>NUCLEOTIDE SEQUENCE</scope>
    <source>
        <strain evidence="3">R05AC</strain>
    </source>
</reference>
<evidence type="ECO:0000259" key="2">
    <source>
        <dbReference type="Pfam" id="PF13679"/>
    </source>
</evidence>
<name>A0AAD8YK44_9STRA</name>
<feature type="compositionally biased region" description="Polar residues" evidence="1">
    <location>
        <begin position="20"/>
        <end position="29"/>
    </location>
</feature>
<evidence type="ECO:0000313" key="3">
    <source>
        <dbReference type="EMBL" id="KAK1746570.1"/>
    </source>
</evidence>
<evidence type="ECO:0000256" key="1">
    <source>
        <dbReference type="SAM" id="MobiDB-lite"/>
    </source>
</evidence>
<evidence type="ECO:0000313" key="4">
    <source>
        <dbReference type="Proteomes" id="UP001224775"/>
    </source>
</evidence>
<dbReference type="PANTHER" id="PTHR13369">
    <property type="match status" value="1"/>
</dbReference>
<dbReference type="SUPFAM" id="SSF53335">
    <property type="entry name" value="S-adenosyl-L-methionine-dependent methyltransferases"/>
    <property type="match status" value="1"/>
</dbReference>
<dbReference type="Gene3D" id="3.40.50.150">
    <property type="entry name" value="Vaccinia Virus protein VP39"/>
    <property type="match status" value="1"/>
</dbReference>
<protein>
    <submittedName>
        <fullName evidence="3">Methyltransferase</fullName>
        <ecNumber evidence="3">2.1.1.-</ecNumber>
    </submittedName>
</protein>
<keyword evidence="3" id="KW-0489">Methyltransferase</keyword>
<dbReference type="GO" id="GO:0032259">
    <property type="term" value="P:methylation"/>
    <property type="evidence" value="ECO:0007669"/>
    <property type="project" value="UniProtKB-KW"/>
</dbReference>